<dbReference type="HOGENOM" id="CLU_1140943_0_0_11"/>
<proteinExistence type="predicted"/>
<name>R4Z3V2_9ACTN</name>
<dbReference type="EC" id="3.1.3.25" evidence="2"/>
<protein>
    <submittedName>
        <fullName evidence="2">Putative Inositol-phosphate phosphatase</fullName>
        <ecNumber evidence="2">3.1.3.25</ecNumber>
    </submittedName>
</protein>
<dbReference type="Proteomes" id="UP000018291">
    <property type="component" value="Unassembled WGS sequence"/>
</dbReference>
<dbReference type="EMBL" id="CANL01000067">
    <property type="protein sequence ID" value="CCM65335.1"/>
    <property type="molecule type" value="Genomic_DNA"/>
</dbReference>
<dbReference type="InterPro" id="IPR000760">
    <property type="entry name" value="Inositol_monophosphatase-like"/>
</dbReference>
<dbReference type="STRING" id="1229780.BN381_70034"/>
<dbReference type="PANTHER" id="PTHR20854:SF4">
    <property type="entry name" value="INOSITOL-1-MONOPHOSPHATASE-RELATED"/>
    <property type="match status" value="1"/>
</dbReference>
<dbReference type="PRINTS" id="PR00377">
    <property type="entry name" value="IMPHPHTASES"/>
</dbReference>
<feature type="binding site" evidence="1">
    <location>
        <position position="64"/>
    </location>
    <ligand>
        <name>Mg(2+)</name>
        <dbReference type="ChEBI" id="CHEBI:18420"/>
        <label>1</label>
        <note>catalytic</note>
    </ligand>
</feature>
<accession>R4Z3V2</accession>
<dbReference type="SUPFAM" id="SSF56655">
    <property type="entry name" value="Carbohydrate phosphatase"/>
    <property type="match status" value="1"/>
</dbReference>
<dbReference type="OrthoDB" id="9772456at2"/>
<dbReference type="Gene3D" id="3.30.540.10">
    <property type="entry name" value="Fructose-1,6-Bisphosphatase, subunit A, domain 1"/>
    <property type="match status" value="1"/>
</dbReference>
<dbReference type="GO" id="GO:0006020">
    <property type="term" value="P:inositol metabolic process"/>
    <property type="evidence" value="ECO:0007669"/>
    <property type="project" value="TreeGrafter"/>
</dbReference>
<comment type="caution">
    <text evidence="2">The sequence shown here is derived from an EMBL/GenBank/DDBJ whole genome shotgun (WGS) entry which is preliminary data.</text>
</comment>
<feature type="binding site" evidence="1">
    <location>
        <position position="82"/>
    </location>
    <ligand>
        <name>Mg(2+)</name>
        <dbReference type="ChEBI" id="CHEBI:18420"/>
        <label>1</label>
        <note>catalytic</note>
    </ligand>
</feature>
<dbReference type="RefSeq" id="WP_012230005.1">
    <property type="nucleotide sequence ID" value="NZ_HG422565.1"/>
</dbReference>
<dbReference type="AlphaFoldDB" id="R4Z3V2"/>
<organism evidence="2 3">
    <name type="scientific">Candidatus Neomicrothrix parvicella RN1</name>
    <dbReference type="NCBI Taxonomy" id="1229780"/>
    <lineage>
        <taxon>Bacteria</taxon>
        <taxon>Bacillati</taxon>
        <taxon>Actinomycetota</taxon>
        <taxon>Acidimicrobiia</taxon>
        <taxon>Acidimicrobiales</taxon>
        <taxon>Microthrixaceae</taxon>
        <taxon>Candidatus Neomicrothrix</taxon>
    </lineage>
</organism>
<sequence length="243" mass="25551">MECQELLELLLAAARRVDEAIKPLACQYAAVPDPSQQAANAADALAESAALNVLLSADVRVLSEEAGWLGQGSALVVLDPIDGTDNLTRGIPFSGPSIWARTKQGACAAVVTNVFTGHTFWATSGSGAFRDDQRLSVAKSRVPDVMIVGGEYQPLHGLFGRDLGATAHSLCAVAEGRLAGYRTPAHCPDRSWDLMAGLVIAGEAGCILGGIEGDRNPMDDPLSENWVVVAPEMAFARLSSRPL</sequence>
<feature type="binding site" evidence="1">
    <location>
        <position position="79"/>
    </location>
    <ligand>
        <name>Mg(2+)</name>
        <dbReference type="ChEBI" id="CHEBI:18420"/>
        <label>1</label>
        <note>catalytic</note>
    </ligand>
</feature>
<evidence type="ECO:0000313" key="2">
    <source>
        <dbReference type="EMBL" id="CCM65335.1"/>
    </source>
</evidence>
<keyword evidence="1" id="KW-0460">Magnesium</keyword>
<feature type="binding site" evidence="1">
    <location>
        <position position="193"/>
    </location>
    <ligand>
        <name>Mg(2+)</name>
        <dbReference type="ChEBI" id="CHEBI:18420"/>
        <label>1</label>
        <note>catalytic</note>
    </ligand>
</feature>
<dbReference type="GO" id="GO:0046872">
    <property type="term" value="F:metal ion binding"/>
    <property type="evidence" value="ECO:0007669"/>
    <property type="project" value="UniProtKB-KW"/>
</dbReference>
<keyword evidence="3" id="KW-1185">Reference proteome</keyword>
<dbReference type="GO" id="GO:0007165">
    <property type="term" value="P:signal transduction"/>
    <property type="evidence" value="ECO:0007669"/>
    <property type="project" value="TreeGrafter"/>
</dbReference>
<gene>
    <name evidence="2" type="ORF">BN381_70034</name>
</gene>
<comment type="cofactor">
    <cofactor evidence="1">
        <name>Mg(2+)</name>
        <dbReference type="ChEBI" id="CHEBI:18420"/>
    </cofactor>
</comment>
<keyword evidence="1" id="KW-0479">Metal-binding</keyword>
<reference evidence="2 3" key="1">
    <citation type="journal article" date="2013" name="ISME J.">
        <title>Metabolic model for the filamentous 'Candidatus Microthrix parvicella' based on genomic and metagenomic analyses.</title>
        <authorList>
            <person name="Jon McIlroy S."/>
            <person name="Kristiansen R."/>
            <person name="Albertsen M."/>
            <person name="Michael Karst S."/>
            <person name="Rossetti S."/>
            <person name="Lund Nielsen J."/>
            <person name="Tandoi V."/>
            <person name="James Seviour R."/>
            <person name="Nielsen P.H."/>
        </authorList>
    </citation>
    <scope>NUCLEOTIDE SEQUENCE [LARGE SCALE GENOMIC DNA]</scope>
    <source>
        <strain evidence="2 3">RN1</strain>
    </source>
</reference>
<dbReference type="GO" id="GO:0008934">
    <property type="term" value="F:inositol monophosphate 1-phosphatase activity"/>
    <property type="evidence" value="ECO:0007669"/>
    <property type="project" value="TreeGrafter"/>
</dbReference>
<evidence type="ECO:0000313" key="3">
    <source>
        <dbReference type="Proteomes" id="UP000018291"/>
    </source>
</evidence>
<keyword evidence="2" id="KW-0378">Hydrolase</keyword>
<evidence type="ECO:0000256" key="1">
    <source>
        <dbReference type="PIRSR" id="PIRSR600760-2"/>
    </source>
</evidence>
<feature type="binding site" evidence="1">
    <location>
        <position position="81"/>
    </location>
    <ligand>
        <name>Mg(2+)</name>
        <dbReference type="ChEBI" id="CHEBI:18420"/>
        <label>1</label>
        <note>catalytic</note>
    </ligand>
</feature>
<dbReference type="Gene3D" id="3.40.190.80">
    <property type="match status" value="1"/>
</dbReference>
<dbReference type="eggNOG" id="COG0483">
    <property type="taxonomic scope" value="Bacteria"/>
</dbReference>
<dbReference type="PANTHER" id="PTHR20854">
    <property type="entry name" value="INOSITOL MONOPHOSPHATASE"/>
    <property type="match status" value="1"/>
</dbReference>
<dbReference type="Pfam" id="PF00459">
    <property type="entry name" value="Inositol_P"/>
    <property type="match status" value="1"/>
</dbReference>